<dbReference type="InterPro" id="IPR029068">
    <property type="entry name" value="Glyas_Bleomycin-R_OHBP_Dase"/>
</dbReference>
<evidence type="ECO:0000259" key="1">
    <source>
        <dbReference type="PROSITE" id="PS51819"/>
    </source>
</evidence>
<dbReference type="Gene3D" id="3.10.180.10">
    <property type="entry name" value="2,3-Dihydroxybiphenyl 1,2-Dioxygenase, domain 1"/>
    <property type="match status" value="1"/>
</dbReference>
<dbReference type="AlphaFoldDB" id="A0A328BA81"/>
<keyword evidence="3" id="KW-1185">Reference proteome</keyword>
<dbReference type="PROSITE" id="PS51819">
    <property type="entry name" value="VOC"/>
    <property type="match status" value="1"/>
</dbReference>
<feature type="domain" description="VOC" evidence="1">
    <location>
        <begin position="4"/>
        <end position="126"/>
    </location>
</feature>
<sequence length="128" mass="13528">MLAGCDAVAFVATTDYDRARAFYEGVLGLPVRSQDQFALVLQAKGVKLRVVKLASVTPSPHTVFGFEVADVRAMVLALKAKGVVFEIYEMFGEAQDADGVWTPPGGSGAVAWFKDPDGNLLSISCSAG</sequence>
<gene>
    <name evidence="2" type="ORF">DJ019_14420</name>
</gene>
<dbReference type="Pfam" id="PF00903">
    <property type="entry name" value="Glyoxalase"/>
    <property type="match status" value="1"/>
</dbReference>
<name>A0A328BA81_9CAUL</name>
<evidence type="ECO:0000313" key="2">
    <source>
        <dbReference type="EMBL" id="RAK64360.1"/>
    </source>
</evidence>
<organism evidence="2 3">
    <name type="scientific">Phenylobacterium kunshanense</name>
    <dbReference type="NCBI Taxonomy" id="1445034"/>
    <lineage>
        <taxon>Bacteria</taxon>
        <taxon>Pseudomonadati</taxon>
        <taxon>Pseudomonadota</taxon>
        <taxon>Alphaproteobacteria</taxon>
        <taxon>Caulobacterales</taxon>
        <taxon>Caulobacteraceae</taxon>
        <taxon>Phenylobacterium</taxon>
    </lineage>
</organism>
<dbReference type="Proteomes" id="UP000249524">
    <property type="component" value="Unassembled WGS sequence"/>
</dbReference>
<evidence type="ECO:0000313" key="3">
    <source>
        <dbReference type="Proteomes" id="UP000249524"/>
    </source>
</evidence>
<protein>
    <submittedName>
        <fullName evidence="2">VOC family protein</fullName>
    </submittedName>
</protein>
<dbReference type="InterPro" id="IPR004360">
    <property type="entry name" value="Glyas_Fos-R_dOase_dom"/>
</dbReference>
<reference evidence="2 3" key="1">
    <citation type="submission" date="2018-05" db="EMBL/GenBank/DDBJ databases">
        <authorList>
            <person name="Lanie J.A."/>
            <person name="Ng W.-L."/>
            <person name="Kazmierczak K.M."/>
            <person name="Andrzejewski T.M."/>
            <person name="Davidsen T.M."/>
            <person name="Wayne K.J."/>
            <person name="Tettelin H."/>
            <person name="Glass J.I."/>
            <person name="Rusch D."/>
            <person name="Podicherti R."/>
            <person name="Tsui H.-C.T."/>
            <person name="Winkler M.E."/>
        </authorList>
    </citation>
    <scope>NUCLEOTIDE SEQUENCE [LARGE SCALE GENOMIC DNA]</scope>
    <source>
        <strain evidence="2 3">BUT-10</strain>
    </source>
</reference>
<dbReference type="InterPro" id="IPR037523">
    <property type="entry name" value="VOC_core"/>
</dbReference>
<accession>A0A328BA81</accession>
<proteinExistence type="predicted"/>
<comment type="caution">
    <text evidence="2">The sequence shown here is derived from an EMBL/GenBank/DDBJ whole genome shotgun (WGS) entry which is preliminary data.</text>
</comment>
<dbReference type="SUPFAM" id="SSF54593">
    <property type="entry name" value="Glyoxalase/Bleomycin resistance protein/Dihydroxybiphenyl dioxygenase"/>
    <property type="match status" value="1"/>
</dbReference>
<dbReference type="EMBL" id="QFYS01000006">
    <property type="protein sequence ID" value="RAK64360.1"/>
    <property type="molecule type" value="Genomic_DNA"/>
</dbReference>
<dbReference type="OrthoDB" id="9804907at2"/>